<name>A0A2S8HY35_BURCE</name>
<proteinExistence type="predicted"/>
<organism evidence="1 2">
    <name type="scientific">Burkholderia cepacia</name>
    <name type="common">Pseudomonas cepacia</name>
    <dbReference type="NCBI Taxonomy" id="292"/>
    <lineage>
        <taxon>Bacteria</taxon>
        <taxon>Pseudomonadati</taxon>
        <taxon>Pseudomonadota</taxon>
        <taxon>Betaproteobacteria</taxon>
        <taxon>Burkholderiales</taxon>
        <taxon>Burkholderiaceae</taxon>
        <taxon>Burkholderia</taxon>
        <taxon>Burkholderia cepacia complex</taxon>
    </lineage>
</organism>
<sequence>MFRHGKWVTHAPVFTERQNAESWLMTRRPPDGYKGAVIKNLRAEARDLRKKAAKVLTDAEQESANLLAAGQSDSELYGVFHKGKLVNDAPVFTEQQTAEIWLLMQKRKPLDGFKGVVVKSLKAETKERRKKAARVLVDAQRESTHLLAVAKQLDAVSVPLPGTDFVGVELERPKASRGSYSSFAREKNTSVVSGGLPGLGKKR</sequence>
<gene>
    <name evidence="1" type="ORF">C5615_37690</name>
</gene>
<evidence type="ECO:0000313" key="2">
    <source>
        <dbReference type="Proteomes" id="UP000238206"/>
    </source>
</evidence>
<dbReference type="EMBL" id="PUIQ01000113">
    <property type="protein sequence ID" value="PQP07470.1"/>
    <property type="molecule type" value="Genomic_DNA"/>
</dbReference>
<accession>A0A2S8HY35</accession>
<dbReference type="AlphaFoldDB" id="A0A2S8HY35"/>
<comment type="caution">
    <text evidence="1">The sequence shown here is derived from an EMBL/GenBank/DDBJ whole genome shotgun (WGS) entry which is preliminary data.</text>
</comment>
<evidence type="ECO:0000313" key="1">
    <source>
        <dbReference type="EMBL" id="PQP07470.1"/>
    </source>
</evidence>
<protein>
    <submittedName>
        <fullName evidence="1">Uncharacterized protein</fullName>
    </submittedName>
</protein>
<dbReference type="Proteomes" id="UP000238206">
    <property type="component" value="Unassembled WGS sequence"/>
</dbReference>
<reference evidence="1 2" key="1">
    <citation type="submission" date="2018-02" db="EMBL/GenBank/DDBJ databases">
        <title>Draft genome sequencing of Burkholderia cepacia Y14-15.</title>
        <authorList>
            <person name="Zheng B.-X."/>
        </authorList>
    </citation>
    <scope>NUCLEOTIDE SEQUENCE [LARGE SCALE GENOMIC DNA]</scope>
    <source>
        <strain evidence="1 2">Y14-15</strain>
    </source>
</reference>